<keyword evidence="5" id="KW-0805">Transcription regulation</keyword>
<evidence type="ECO:0000313" key="14">
    <source>
        <dbReference type="Proteomes" id="UP000271098"/>
    </source>
</evidence>
<dbReference type="WBParaSite" id="GPUH_0001180001-mRNA-1">
    <property type="protein sequence ID" value="GPUH_0001180001-mRNA-1"/>
    <property type="gene ID" value="GPUH_0001180001"/>
</dbReference>
<evidence type="ECO:0000256" key="1">
    <source>
        <dbReference type="ARBA" id="ARBA00005993"/>
    </source>
</evidence>
<dbReference type="OrthoDB" id="9984314at2759"/>
<dbReference type="InterPro" id="IPR013088">
    <property type="entry name" value="Znf_NHR/GATA"/>
</dbReference>
<name>A0A183DSU5_9BILA</name>
<dbReference type="Gene3D" id="3.30.50.10">
    <property type="entry name" value="Erythroid Transcription Factor GATA-1, subunit A"/>
    <property type="match status" value="1"/>
</dbReference>
<keyword evidence="2" id="KW-0479">Metal-binding</keyword>
<dbReference type="GO" id="GO:0008270">
    <property type="term" value="F:zinc ion binding"/>
    <property type="evidence" value="ECO:0007669"/>
    <property type="project" value="UniProtKB-KW"/>
</dbReference>
<keyword evidence="6" id="KW-0238">DNA-binding</keyword>
<keyword evidence="7" id="KW-0804">Transcription</keyword>
<reference evidence="15" key="1">
    <citation type="submission" date="2016-06" db="UniProtKB">
        <authorList>
            <consortium name="WormBaseParasite"/>
        </authorList>
    </citation>
    <scope>IDENTIFICATION</scope>
</reference>
<dbReference type="Proteomes" id="UP000271098">
    <property type="component" value="Unassembled WGS sequence"/>
</dbReference>
<accession>A0A183DSU5</accession>
<dbReference type="InterPro" id="IPR001723">
    <property type="entry name" value="Nuclear_hrmn_rcpt"/>
</dbReference>
<dbReference type="PRINTS" id="PR00398">
    <property type="entry name" value="STRDHORMONER"/>
</dbReference>
<feature type="compositionally biased region" description="Low complexity" evidence="10">
    <location>
        <begin position="40"/>
        <end position="50"/>
    </location>
</feature>
<evidence type="ECO:0000256" key="5">
    <source>
        <dbReference type="ARBA" id="ARBA00023015"/>
    </source>
</evidence>
<reference evidence="13 14" key="2">
    <citation type="submission" date="2018-11" db="EMBL/GenBank/DDBJ databases">
        <authorList>
            <consortium name="Pathogen Informatics"/>
        </authorList>
    </citation>
    <scope>NUCLEOTIDE SEQUENCE [LARGE SCALE GENOMIC DNA]</scope>
</reference>
<evidence type="ECO:0000313" key="15">
    <source>
        <dbReference type="WBParaSite" id="GPUH_0001180001-mRNA-1"/>
    </source>
</evidence>
<dbReference type="InterPro" id="IPR000536">
    <property type="entry name" value="Nucl_hrmn_rcpt_lig-bd"/>
</dbReference>
<evidence type="ECO:0000256" key="6">
    <source>
        <dbReference type="ARBA" id="ARBA00023125"/>
    </source>
</evidence>
<feature type="domain" description="NR LBD" evidence="12">
    <location>
        <begin position="149"/>
        <end position="338"/>
    </location>
</feature>
<keyword evidence="3" id="KW-0863">Zinc-finger</keyword>
<dbReference type="AlphaFoldDB" id="A0A183DSU5"/>
<proteinExistence type="inferred from homology"/>
<keyword evidence="14" id="KW-1185">Reference proteome</keyword>
<evidence type="ECO:0000256" key="2">
    <source>
        <dbReference type="ARBA" id="ARBA00022723"/>
    </source>
</evidence>
<feature type="compositionally biased region" description="Low complexity" evidence="10">
    <location>
        <begin position="119"/>
        <end position="130"/>
    </location>
</feature>
<keyword evidence="9" id="KW-0539">Nucleus</keyword>
<evidence type="ECO:0000256" key="3">
    <source>
        <dbReference type="ARBA" id="ARBA00022771"/>
    </source>
</evidence>
<dbReference type="EMBL" id="UYRT01078804">
    <property type="protein sequence ID" value="VDN19253.1"/>
    <property type="molecule type" value="Genomic_DNA"/>
</dbReference>
<protein>
    <submittedName>
        <fullName evidence="15">NR LBD domain-containing protein</fullName>
    </submittedName>
</protein>
<sequence length="338" mass="37475">MRCACRACRFDKCVAVGMNPKAIQCNRTGRIASPQEAVPSTTSSNSSSESEIPHHHASTSNSSEKELNHLFPQSKDSSRKRSSASPDSESTSKRAYTISALLDFPNSGAMPGADENSRRPQLSLSPSSRSEVTFGVRESIKKECLISEKHERLISQLVRAQENISEMLDSKDCDGSISMLDLLARPPVTAATPEAHKCDYKPQNYSNNGPAAVLNQKLAVAVEYAKTFDFFQWMPVQDKVVLLRDVAFVLLLLETAYERSSSKSASVLNHKNQKQPSQSDEENVGMSVIIESLNRAKLDKKEFLLLKAVTFLHSGKPAQELQRVHVREILKPCQRPQM</sequence>
<organism evidence="15">
    <name type="scientific">Gongylonema pulchrum</name>
    <dbReference type="NCBI Taxonomy" id="637853"/>
    <lineage>
        <taxon>Eukaryota</taxon>
        <taxon>Metazoa</taxon>
        <taxon>Ecdysozoa</taxon>
        <taxon>Nematoda</taxon>
        <taxon>Chromadorea</taxon>
        <taxon>Rhabditida</taxon>
        <taxon>Spirurina</taxon>
        <taxon>Spiruromorpha</taxon>
        <taxon>Spiruroidea</taxon>
        <taxon>Gongylonematidae</taxon>
        <taxon>Gongylonema</taxon>
    </lineage>
</organism>
<evidence type="ECO:0000256" key="10">
    <source>
        <dbReference type="SAM" id="MobiDB-lite"/>
    </source>
</evidence>
<dbReference type="Gene3D" id="1.10.565.10">
    <property type="entry name" value="Retinoid X Receptor"/>
    <property type="match status" value="1"/>
</dbReference>
<dbReference type="InterPro" id="IPR035500">
    <property type="entry name" value="NHR-like_dom_sf"/>
</dbReference>
<evidence type="ECO:0000256" key="8">
    <source>
        <dbReference type="ARBA" id="ARBA00023170"/>
    </source>
</evidence>
<gene>
    <name evidence="13" type="ORF">GPUH_LOCUS11786</name>
</gene>
<comment type="similarity">
    <text evidence="1">Belongs to the nuclear hormone receptor family.</text>
</comment>
<dbReference type="InterPro" id="IPR001628">
    <property type="entry name" value="Znf_hrmn_rcpt"/>
</dbReference>
<keyword evidence="8" id="KW-0675">Receptor</keyword>
<feature type="region of interest" description="Disordered" evidence="10">
    <location>
        <begin position="33"/>
        <end position="131"/>
    </location>
</feature>
<dbReference type="InterPro" id="IPR050274">
    <property type="entry name" value="Nuclear_hormone_rcpt_NR2"/>
</dbReference>
<evidence type="ECO:0000259" key="11">
    <source>
        <dbReference type="PROSITE" id="PS51030"/>
    </source>
</evidence>
<feature type="domain" description="Nuclear receptor" evidence="11">
    <location>
        <begin position="1"/>
        <end position="25"/>
    </location>
</feature>
<evidence type="ECO:0000259" key="12">
    <source>
        <dbReference type="PROSITE" id="PS51843"/>
    </source>
</evidence>
<dbReference type="PROSITE" id="PS51030">
    <property type="entry name" value="NUCLEAR_REC_DBD_2"/>
    <property type="match status" value="1"/>
</dbReference>
<dbReference type="PROSITE" id="PS51843">
    <property type="entry name" value="NR_LBD"/>
    <property type="match status" value="1"/>
</dbReference>
<evidence type="ECO:0000256" key="7">
    <source>
        <dbReference type="ARBA" id="ARBA00023163"/>
    </source>
</evidence>
<evidence type="ECO:0000256" key="9">
    <source>
        <dbReference type="ARBA" id="ARBA00023242"/>
    </source>
</evidence>
<keyword evidence="4" id="KW-0862">Zinc</keyword>
<evidence type="ECO:0000313" key="13">
    <source>
        <dbReference type="EMBL" id="VDN19253.1"/>
    </source>
</evidence>
<dbReference type="SUPFAM" id="SSF57716">
    <property type="entry name" value="Glucocorticoid receptor-like (DNA-binding domain)"/>
    <property type="match status" value="1"/>
</dbReference>
<dbReference type="GO" id="GO:0003700">
    <property type="term" value="F:DNA-binding transcription factor activity"/>
    <property type="evidence" value="ECO:0007669"/>
    <property type="project" value="InterPro"/>
</dbReference>
<dbReference type="SUPFAM" id="SSF48508">
    <property type="entry name" value="Nuclear receptor ligand-binding domain"/>
    <property type="match status" value="1"/>
</dbReference>
<dbReference type="PANTHER" id="PTHR24083">
    <property type="entry name" value="NUCLEAR HORMONE RECEPTOR"/>
    <property type="match status" value="1"/>
</dbReference>
<dbReference type="GO" id="GO:0043565">
    <property type="term" value="F:sequence-specific DNA binding"/>
    <property type="evidence" value="ECO:0007669"/>
    <property type="project" value="InterPro"/>
</dbReference>
<evidence type="ECO:0000256" key="4">
    <source>
        <dbReference type="ARBA" id="ARBA00022833"/>
    </source>
</evidence>
<dbReference type="Pfam" id="PF00104">
    <property type="entry name" value="Hormone_recep"/>
    <property type="match status" value="1"/>
</dbReference>